<name>A0ACB8Z4G6_ARCLA</name>
<accession>A0ACB8Z4G6</accession>
<evidence type="ECO:0000313" key="2">
    <source>
        <dbReference type="Proteomes" id="UP001055879"/>
    </source>
</evidence>
<gene>
    <name evidence="1" type="ORF">L6452_32258</name>
</gene>
<comment type="caution">
    <text evidence="1">The sequence shown here is derived from an EMBL/GenBank/DDBJ whole genome shotgun (WGS) entry which is preliminary data.</text>
</comment>
<keyword evidence="2" id="KW-1185">Reference proteome</keyword>
<sequence>MAKEDGEGDGYGVVLPELGGRQLKYGLKSIIKQEMDTSNWRPTPGGNAGYGESSMAYGDWRSKLQADSRETILNNIVDTLKRHVQFSGHDGVQELKKIAMRFEEKIYTAATSQSDYLQKISLKMLTMETGSQNPMPDKRQSNSAANCVNPLDPGLKSIIKQERDTSNCRHTPGGSAGGDDSSMESGDWRSKLQADSRERILNNIVDTLKRHIPLSGHEELQKYKKLAVRFEEKIYAASTSLSDYLRKISVKMLMLETTPQNLIPEARQTNSASNCVNPSDPVTISSDNGVIKRNKSMSSTSETGKDKMDDNTMKRQRVTSSRNAIILIEGDIHGGPREKDLPSDSDFEEQPRTQVKGMKKVNNDEKLMKMVKVKKANVTKKKEKRIPVGLRTRTSPKTLWETVKMLDENQRAAVRDIGLESLLDLTLDGIPSKLGYYVVDKLDTRHMNLKLRNGAIPITVHSIHELLGLPIGGLDLNSINRAIGDDDITVSWRKQFTKDRMRPKDVMAVIQQTDDAGIKFKLNFLVIVVNTLAECSRVGCCNVRFLSRIQSVDMISKIDWCKYIYDCLATSKRSWKRDSYLSFYTGPLTYLTLLYVESTECDKVHIEHRKPATKAWTLELLRRRQDVELDEGGLGYAPLRGMLTEQRGINTSEGRTSTCEKKEKTPTKLSKEACIQSLNKKIADLLMLRWEADAMLAAAIERFPRDPDFDRIKKKLASIFKNSKWETNEDRNQEVDPPLACAYTPVALSETPVSSNTHVDNLALVEVTQPVTIIMPSISSPLSQYGTRRELDLEKGRENKDVLKRKASSTSLDTKKQRTESGCAERTPSLTDVDLSNVIDTGKMAVVSFKDTEAKLEEKDRENRELKARLLDISSRAREAETKASAFEAGEKAAKSALAEREDEVLKLKTSNETTKKMVKELEERLDKLESFVRLKTRTQTQIMCRYLAGKDGLKDAAVKLDNFLKEVDTEDDLKSDEDVAPQNLTRGL</sequence>
<reference evidence="1 2" key="2">
    <citation type="journal article" date="2022" name="Mol. Ecol. Resour.">
        <title>The genomes of chicory, endive, great burdock and yacon provide insights into Asteraceae paleo-polyploidization history and plant inulin production.</title>
        <authorList>
            <person name="Fan W."/>
            <person name="Wang S."/>
            <person name="Wang H."/>
            <person name="Wang A."/>
            <person name="Jiang F."/>
            <person name="Liu H."/>
            <person name="Zhao H."/>
            <person name="Xu D."/>
            <person name="Zhang Y."/>
        </authorList>
    </citation>
    <scope>NUCLEOTIDE SEQUENCE [LARGE SCALE GENOMIC DNA]</scope>
    <source>
        <strain evidence="2">cv. Niubang</strain>
    </source>
</reference>
<organism evidence="1 2">
    <name type="scientific">Arctium lappa</name>
    <name type="common">Greater burdock</name>
    <name type="synonym">Lappa major</name>
    <dbReference type="NCBI Taxonomy" id="4217"/>
    <lineage>
        <taxon>Eukaryota</taxon>
        <taxon>Viridiplantae</taxon>
        <taxon>Streptophyta</taxon>
        <taxon>Embryophyta</taxon>
        <taxon>Tracheophyta</taxon>
        <taxon>Spermatophyta</taxon>
        <taxon>Magnoliopsida</taxon>
        <taxon>eudicotyledons</taxon>
        <taxon>Gunneridae</taxon>
        <taxon>Pentapetalae</taxon>
        <taxon>asterids</taxon>
        <taxon>campanulids</taxon>
        <taxon>Asterales</taxon>
        <taxon>Asteraceae</taxon>
        <taxon>Carduoideae</taxon>
        <taxon>Cardueae</taxon>
        <taxon>Arctiinae</taxon>
        <taxon>Arctium</taxon>
    </lineage>
</organism>
<dbReference type="EMBL" id="CM042057">
    <property type="protein sequence ID" value="KAI3692442.1"/>
    <property type="molecule type" value="Genomic_DNA"/>
</dbReference>
<protein>
    <submittedName>
        <fullName evidence="1">Uncharacterized protein</fullName>
    </submittedName>
</protein>
<dbReference type="Proteomes" id="UP001055879">
    <property type="component" value="Linkage Group LG11"/>
</dbReference>
<reference evidence="2" key="1">
    <citation type="journal article" date="2022" name="Mol. Ecol. Resour.">
        <title>The genomes of chicory, endive, great burdock and yacon provide insights into Asteraceae palaeo-polyploidization history and plant inulin production.</title>
        <authorList>
            <person name="Fan W."/>
            <person name="Wang S."/>
            <person name="Wang H."/>
            <person name="Wang A."/>
            <person name="Jiang F."/>
            <person name="Liu H."/>
            <person name="Zhao H."/>
            <person name="Xu D."/>
            <person name="Zhang Y."/>
        </authorList>
    </citation>
    <scope>NUCLEOTIDE SEQUENCE [LARGE SCALE GENOMIC DNA]</scope>
    <source>
        <strain evidence="2">cv. Niubang</strain>
    </source>
</reference>
<proteinExistence type="predicted"/>
<evidence type="ECO:0000313" key="1">
    <source>
        <dbReference type="EMBL" id="KAI3692442.1"/>
    </source>
</evidence>